<name>A0AC34F7A6_9BILA</name>
<dbReference type="WBParaSite" id="ES5_v2.g12931.t1">
    <property type="protein sequence ID" value="ES5_v2.g12931.t1"/>
    <property type="gene ID" value="ES5_v2.g12931"/>
</dbReference>
<evidence type="ECO:0000313" key="2">
    <source>
        <dbReference type="WBParaSite" id="ES5_v2.g12931.t1"/>
    </source>
</evidence>
<evidence type="ECO:0000313" key="1">
    <source>
        <dbReference type="Proteomes" id="UP000887579"/>
    </source>
</evidence>
<protein>
    <submittedName>
        <fullName evidence="2">Asparagine--tRNA ligase</fullName>
    </submittedName>
</protein>
<accession>A0AC34F7A6</accession>
<proteinExistence type="predicted"/>
<sequence>MAKVFHICPNGGDDEKGNGSEIKPFKTLLKAISICGNIEADFLVSTVQDEKIIWEFAAKSAIKKNFKKFEQDQRKAAKVEDVEAALKEKTTAAIEEAKKLKLKMDSSLPEAIKIKIRDAKDQVDKRVKIFAYVHRLRQQEATVSVWGTLKKVPEGKSAPGGVELNADYWELICNAPPGGIDNVLNEEAGVETLMENRHLVIRNENASRILRIRAAVTKGFREHFISKKYTEIFPPTLVQTQVEGGSTLFKFDYFGEPAYLTQTSQLYLETCIPSLGDCFCISQSYRAEKSKTRRHLAEYCHLEAECPFIDFNELMDRIEDVVCDTVDRVQADPETKQLIHEAHPKFIPPQRPFLRMTYKDAIEWLQKNNVKNEEGKLFTFGEDIPEAPERYMTDTINRPILLHRFPAGLKAFYMARCSDDKALTESVDLLLPNVGEVVGGSMRIWDKDQLLNALMGNGIDPKLYYWYLDQAKYGSCPHGGFGLGVERFICWLTNTHHIRDVCLYPRYIGRCSP</sequence>
<organism evidence="1 2">
    <name type="scientific">Panagrolaimus sp. ES5</name>
    <dbReference type="NCBI Taxonomy" id="591445"/>
    <lineage>
        <taxon>Eukaryota</taxon>
        <taxon>Metazoa</taxon>
        <taxon>Ecdysozoa</taxon>
        <taxon>Nematoda</taxon>
        <taxon>Chromadorea</taxon>
        <taxon>Rhabditida</taxon>
        <taxon>Tylenchina</taxon>
        <taxon>Panagrolaimomorpha</taxon>
        <taxon>Panagrolaimoidea</taxon>
        <taxon>Panagrolaimidae</taxon>
        <taxon>Panagrolaimus</taxon>
    </lineage>
</organism>
<dbReference type="Proteomes" id="UP000887579">
    <property type="component" value="Unplaced"/>
</dbReference>
<reference evidence="2" key="1">
    <citation type="submission" date="2022-11" db="UniProtKB">
        <authorList>
            <consortium name="WormBaseParasite"/>
        </authorList>
    </citation>
    <scope>IDENTIFICATION</scope>
</reference>